<evidence type="ECO:0000256" key="5">
    <source>
        <dbReference type="ARBA" id="ARBA00023136"/>
    </source>
</evidence>
<dbReference type="InterPro" id="IPR026461">
    <property type="entry name" value="Trfase_2_rSAM/seldom_assoc"/>
</dbReference>
<dbReference type="Gene3D" id="3.90.550.10">
    <property type="entry name" value="Spore Coat Polysaccharide Biosynthesis Protein SpsA, Chain A"/>
    <property type="match status" value="2"/>
</dbReference>
<evidence type="ECO:0000313" key="8">
    <source>
        <dbReference type="Proteomes" id="UP000094609"/>
    </source>
</evidence>
<evidence type="ECO:0000259" key="6">
    <source>
        <dbReference type="Pfam" id="PF00535"/>
    </source>
</evidence>
<protein>
    <submittedName>
        <fullName evidence="7">Putative glycosyltransferase</fullName>
    </submittedName>
</protein>
<dbReference type="STRING" id="1193502.SHALO_0921"/>
<dbReference type="SUPFAM" id="SSF53448">
    <property type="entry name" value="Nucleotide-diphospho-sugar transferases"/>
    <property type="match status" value="2"/>
</dbReference>
<evidence type="ECO:0000313" key="7">
    <source>
        <dbReference type="EMBL" id="AOO64702.1"/>
    </source>
</evidence>
<dbReference type="CDD" id="cd02522">
    <property type="entry name" value="GT_2_like_a"/>
    <property type="match status" value="1"/>
</dbReference>
<proteinExistence type="predicted"/>
<dbReference type="InterPro" id="IPR029044">
    <property type="entry name" value="Nucleotide-diphossugar_trans"/>
</dbReference>
<keyword evidence="5" id="KW-0472">Membrane</keyword>
<dbReference type="InterPro" id="IPR001173">
    <property type="entry name" value="Glyco_trans_2-like"/>
</dbReference>
<keyword evidence="8" id="KW-1185">Reference proteome</keyword>
<keyword evidence="3" id="KW-0328">Glycosyltransferase</keyword>
<keyword evidence="2" id="KW-1003">Cell membrane</keyword>
<dbReference type="RefSeq" id="WP_069477562.1">
    <property type="nucleotide sequence ID" value="NZ_CP017111.1"/>
</dbReference>
<dbReference type="KEGG" id="shal:SHALO_0921"/>
<comment type="subcellular location">
    <subcellularLocation>
        <location evidence="1">Cell membrane</location>
    </subcellularLocation>
</comment>
<gene>
    <name evidence="7" type="ORF">SHALO_0921</name>
</gene>
<dbReference type="PANTHER" id="PTHR43646:SF2">
    <property type="entry name" value="GLYCOSYLTRANSFERASE 2-LIKE DOMAIN-CONTAINING PROTEIN"/>
    <property type="match status" value="1"/>
</dbReference>
<accession>A0A1D7TI50</accession>
<keyword evidence="4 7" id="KW-0808">Transferase</keyword>
<organism evidence="7 8">
    <name type="scientific">Sulfurospirillum halorespirans DSM 13726</name>
    <dbReference type="NCBI Taxonomy" id="1193502"/>
    <lineage>
        <taxon>Bacteria</taxon>
        <taxon>Pseudomonadati</taxon>
        <taxon>Campylobacterota</taxon>
        <taxon>Epsilonproteobacteria</taxon>
        <taxon>Campylobacterales</taxon>
        <taxon>Sulfurospirillaceae</taxon>
        <taxon>Sulfurospirillum</taxon>
    </lineage>
</organism>
<sequence>MRQNALIFFMKAPVLGRVKTRLAEGLGTDNATTLYCLMCEHLLNLTVPQNTDVIVAYDDEERTALPSYLEEKSLFYQSGNDLGERMKNAFEAVFAKGYKRAILVGSDIPDVDGRLLEEAFTHLCNHDAILSPTEDGGYYLIGFHAHTFCKEAFEGITYSQSDVYANTLLKLSPLRVAKGEMLRDIDTLEDLRAFTCKEKLSPLSKFAQDILSDLPRISVIIPVYHEDETLLHTLFHLKAMAHAQNYEIIVVDTHEKTTVERLHVSAVRVAFSSKGRSTQMNEGARKARGKMLLFLHADTLLPYHWDKKIENALHVNKAGAFSLGINTSHLGLFFIETMANLRTQITKIPYGDQAHFFQASFFKTLGGYAQIALMEDVEIMKRLKKRGQKITLIKSKVFTSPRRWHKEGIFYVTLRNRTLSFLYWLGVSPTKFSRFYTPHHKN</sequence>
<dbReference type="GO" id="GO:0016757">
    <property type="term" value="F:glycosyltransferase activity"/>
    <property type="evidence" value="ECO:0007669"/>
    <property type="project" value="UniProtKB-KW"/>
</dbReference>
<dbReference type="Proteomes" id="UP000094609">
    <property type="component" value="Chromosome"/>
</dbReference>
<evidence type="ECO:0000256" key="2">
    <source>
        <dbReference type="ARBA" id="ARBA00022475"/>
    </source>
</evidence>
<feature type="domain" description="Glycosyltransferase 2-like" evidence="6">
    <location>
        <begin position="218"/>
        <end position="324"/>
    </location>
</feature>
<dbReference type="NCBIfam" id="TIGR04283">
    <property type="entry name" value="glyco_like_mftF"/>
    <property type="match status" value="1"/>
</dbReference>
<dbReference type="AlphaFoldDB" id="A0A1D7TI50"/>
<dbReference type="InterPro" id="IPR018641">
    <property type="entry name" value="Trfase_1_rSAM/seldom-assoc"/>
</dbReference>
<reference evidence="8" key="1">
    <citation type="submission" date="2016-08" db="EMBL/GenBank/DDBJ databases">
        <title>Complete genome sequence of the organohalide-respiring Epsilonproteobacterium Sulfurospirillum halorespirans.</title>
        <authorList>
            <person name="Goris T."/>
            <person name="Zimmermann J."/>
            <person name="Schenz B."/>
            <person name="Lemos M."/>
            <person name="Hackermueller J."/>
            <person name="Diekert G."/>
        </authorList>
    </citation>
    <scope>NUCLEOTIDE SEQUENCE [LARGE SCALE GENOMIC DNA]</scope>
    <source>
        <strain>DSM 13726</strain>
        <strain evidence="8">PCE-M2</strain>
    </source>
</reference>
<dbReference type="EMBL" id="CP017111">
    <property type="protein sequence ID" value="AOO64702.1"/>
    <property type="molecule type" value="Genomic_DNA"/>
</dbReference>
<evidence type="ECO:0000256" key="1">
    <source>
        <dbReference type="ARBA" id="ARBA00004236"/>
    </source>
</evidence>
<dbReference type="GO" id="GO:0005886">
    <property type="term" value="C:plasma membrane"/>
    <property type="evidence" value="ECO:0007669"/>
    <property type="project" value="UniProtKB-SubCell"/>
</dbReference>
<evidence type="ECO:0000256" key="4">
    <source>
        <dbReference type="ARBA" id="ARBA00022679"/>
    </source>
</evidence>
<dbReference type="NCBIfam" id="TIGR04282">
    <property type="entry name" value="glyco_like_cofC"/>
    <property type="match status" value="1"/>
</dbReference>
<evidence type="ECO:0000256" key="3">
    <source>
        <dbReference type="ARBA" id="ARBA00022676"/>
    </source>
</evidence>
<name>A0A1D7TI50_9BACT</name>
<dbReference type="Pfam" id="PF09837">
    <property type="entry name" value="DUF2064"/>
    <property type="match status" value="1"/>
</dbReference>
<dbReference type="PATRIC" id="fig|1193502.14.peg.928"/>
<dbReference type="PANTHER" id="PTHR43646">
    <property type="entry name" value="GLYCOSYLTRANSFERASE"/>
    <property type="match status" value="1"/>
</dbReference>
<dbReference type="Pfam" id="PF00535">
    <property type="entry name" value="Glycos_transf_2"/>
    <property type="match status" value="1"/>
</dbReference>